<feature type="compositionally biased region" description="Polar residues" evidence="1">
    <location>
        <begin position="131"/>
        <end position="140"/>
    </location>
</feature>
<evidence type="ECO:0000256" key="1">
    <source>
        <dbReference type="SAM" id="MobiDB-lite"/>
    </source>
</evidence>
<dbReference type="RefSeq" id="XP_012936520.1">
    <property type="nucleotide sequence ID" value="XM_013081066.2"/>
</dbReference>
<feature type="compositionally biased region" description="Polar residues" evidence="1">
    <location>
        <begin position="12"/>
        <end position="23"/>
    </location>
</feature>
<proteinExistence type="predicted"/>
<feature type="compositionally biased region" description="Low complexity" evidence="1">
    <location>
        <begin position="24"/>
        <end position="36"/>
    </location>
</feature>
<gene>
    <name evidence="3" type="primary">LOC106011432</name>
</gene>
<reference evidence="3" key="1">
    <citation type="submission" date="2025-08" db="UniProtKB">
        <authorList>
            <consortium name="RefSeq"/>
        </authorList>
    </citation>
    <scope>IDENTIFICATION</scope>
</reference>
<feature type="region of interest" description="Disordered" evidence="1">
    <location>
        <begin position="232"/>
        <end position="254"/>
    </location>
</feature>
<evidence type="ECO:0000313" key="3">
    <source>
        <dbReference type="RefSeq" id="XP_012936520.1"/>
    </source>
</evidence>
<evidence type="ECO:0000313" key="2">
    <source>
        <dbReference type="Proteomes" id="UP000694888"/>
    </source>
</evidence>
<feature type="compositionally biased region" description="Low complexity" evidence="1">
    <location>
        <begin position="79"/>
        <end position="107"/>
    </location>
</feature>
<feature type="compositionally biased region" description="Basic residues" evidence="1">
    <location>
        <begin position="49"/>
        <end position="58"/>
    </location>
</feature>
<protein>
    <submittedName>
        <fullName evidence="3">Uncharacterized protein</fullName>
    </submittedName>
</protein>
<dbReference type="GeneID" id="106011432"/>
<feature type="compositionally biased region" description="Polar residues" evidence="1">
    <location>
        <begin position="172"/>
        <end position="187"/>
    </location>
</feature>
<name>A0ABM0ZXH0_APLCA</name>
<sequence>MSLTPRFAPTAPITNSGGFLSTAQRRLPPLRQQSHPQPHHHQQQQQQHQQHHQRRSHHPALSLNATKSGHSIGDGDRLNNSSSNNSNKHNHNHNNNNHNNSYNASNNGMASSRLGVSHHRNSGAPAYDNASPVSLTTGTSGAHRLSSSSAVGASGGLKGRRSSPRQRQQQQNHHYLQRTSMQKMAPQSNIGSDLAVQDLTPEVVSQYLRQNPDVLEQHVIHHVTSERIEKWLHKKAQQSASKNRDGTTNGRVFK</sequence>
<feature type="region of interest" description="Disordered" evidence="1">
    <location>
        <begin position="1"/>
        <end position="187"/>
    </location>
</feature>
<keyword evidence="2" id="KW-1185">Reference proteome</keyword>
<organism evidence="2 3">
    <name type="scientific">Aplysia californica</name>
    <name type="common">California sea hare</name>
    <dbReference type="NCBI Taxonomy" id="6500"/>
    <lineage>
        <taxon>Eukaryota</taxon>
        <taxon>Metazoa</taxon>
        <taxon>Spiralia</taxon>
        <taxon>Lophotrochozoa</taxon>
        <taxon>Mollusca</taxon>
        <taxon>Gastropoda</taxon>
        <taxon>Heterobranchia</taxon>
        <taxon>Euthyneura</taxon>
        <taxon>Tectipleura</taxon>
        <taxon>Aplysiida</taxon>
        <taxon>Aplysioidea</taxon>
        <taxon>Aplysiidae</taxon>
        <taxon>Aplysia</taxon>
    </lineage>
</organism>
<dbReference type="Proteomes" id="UP000694888">
    <property type="component" value="Unplaced"/>
</dbReference>
<accession>A0ABM0ZXH0</accession>
<feature type="compositionally biased region" description="Polar residues" evidence="1">
    <location>
        <begin position="237"/>
        <end position="254"/>
    </location>
</feature>